<dbReference type="InterPro" id="IPR025329">
    <property type="entry name" value="DUF4235"/>
</dbReference>
<dbReference type="RefSeq" id="WP_377341588.1">
    <property type="nucleotide sequence ID" value="NZ_JBHLUE010000017.1"/>
</dbReference>
<dbReference type="EMBL" id="JBHLUE010000017">
    <property type="protein sequence ID" value="MFC0566700.1"/>
    <property type="molecule type" value="Genomic_DNA"/>
</dbReference>
<keyword evidence="3" id="KW-1185">Reference proteome</keyword>
<evidence type="ECO:0000313" key="3">
    <source>
        <dbReference type="Proteomes" id="UP001589894"/>
    </source>
</evidence>
<reference evidence="2 3" key="1">
    <citation type="submission" date="2024-09" db="EMBL/GenBank/DDBJ databases">
        <authorList>
            <person name="Sun Q."/>
            <person name="Mori K."/>
        </authorList>
    </citation>
    <scope>NUCLEOTIDE SEQUENCE [LARGE SCALE GENOMIC DNA]</scope>
    <source>
        <strain evidence="2 3">TBRC 2205</strain>
    </source>
</reference>
<keyword evidence="1" id="KW-0812">Transmembrane</keyword>
<gene>
    <name evidence="2" type="ORF">ACFFHU_21480</name>
</gene>
<dbReference type="Pfam" id="PF14019">
    <property type="entry name" value="DUF4235"/>
    <property type="match status" value="1"/>
</dbReference>
<dbReference type="Proteomes" id="UP001589894">
    <property type="component" value="Unassembled WGS sequence"/>
</dbReference>
<feature type="transmembrane region" description="Helical" evidence="1">
    <location>
        <begin position="12"/>
        <end position="32"/>
    </location>
</feature>
<keyword evidence="1" id="KW-1133">Transmembrane helix</keyword>
<comment type="caution">
    <text evidence="2">The sequence shown here is derived from an EMBL/GenBank/DDBJ whole genome shotgun (WGS) entry which is preliminary data.</text>
</comment>
<sequence>MSKAINKVAYKPVGLLLGMGAGLIAGAVFKQVWKIAAGDDDAPDATDEHRGWGEVLAAAALQGAIFAVVRAAVDRSGAVGVKRLTGSWPK</sequence>
<feature type="transmembrane region" description="Helical" evidence="1">
    <location>
        <begin position="52"/>
        <end position="73"/>
    </location>
</feature>
<evidence type="ECO:0000313" key="2">
    <source>
        <dbReference type="EMBL" id="MFC0566700.1"/>
    </source>
</evidence>
<name>A0ABV6P0Z9_9ACTN</name>
<evidence type="ECO:0000256" key="1">
    <source>
        <dbReference type="SAM" id="Phobius"/>
    </source>
</evidence>
<protein>
    <submittedName>
        <fullName evidence="2">DUF4235 domain-containing protein</fullName>
    </submittedName>
</protein>
<accession>A0ABV6P0Z9</accession>
<proteinExistence type="predicted"/>
<keyword evidence="1" id="KW-0472">Membrane</keyword>
<organism evidence="2 3">
    <name type="scientific">Plantactinospora siamensis</name>
    <dbReference type="NCBI Taxonomy" id="555372"/>
    <lineage>
        <taxon>Bacteria</taxon>
        <taxon>Bacillati</taxon>
        <taxon>Actinomycetota</taxon>
        <taxon>Actinomycetes</taxon>
        <taxon>Micromonosporales</taxon>
        <taxon>Micromonosporaceae</taxon>
        <taxon>Plantactinospora</taxon>
    </lineage>
</organism>